<dbReference type="InterPro" id="IPR025202">
    <property type="entry name" value="PLD-like_dom"/>
</dbReference>
<evidence type="ECO:0000256" key="7">
    <source>
        <dbReference type="ARBA" id="ARBA00022525"/>
    </source>
</evidence>
<keyword evidence="9" id="KW-0442">Lipid degradation</keyword>
<dbReference type="GO" id="GO:0016891">
    <property type="term" value="F:RNA endonuclease activity producing 5'-phosphomonoesters, hydrolytic mechanism"/>
    <property type="evidence" value="ECO:0007669"/>
    <property type="project" value="TreeGrafter"/>
</dbReference>
<evidence type="ECO:0000256" key="1">
    <source>
        <dbReference type="ARBA" id="ARBA00000798"/>
    </source>
</evidence>
<dbReference type="EMBL" id="SIUB01000009">
    <property type="protein sequence ID" value="TBN48016.1"/>
    <property type="molecule type" value="Genomic_DNA"/>
</dbReference>
<accession>A0A4Q9GGJ9</accession>
<dbReference type="Pfam" id="PF13091">
    <property type="entry name" value="PLDc_2"/>
    <property type="match status" value="1"/>
</dbReference>
<gene>
    <name evidence="13" type="ORF">EYR15_15520</name>
</gene>
<keyword evidence="10" id="KW-0443">Lipid metabolism</keyword>
<keyword evidence="7" id="KW-0964">Secreted</keyword>
<evidence type="ECO:0000256" key="3">
    <source>
        <dbReference type="ARBA" id="ARBA00004613"/>
    </source>
</evidence>
<dbReference type="SUPFAM" id="SSF56024">
    <property type="entry name" value="Phospholipase D/nuclease"/>
    <property type="match status" value="1"/>
</dbReference>
<evidence type="ECO:0000256" key="5">
    <source>
        <dbReference type="ARBA" id="ARBA00012027"/>
    </source>
</evidence>
<dbReference type="AlphaFoldDB" id="A0A4Q9GGJ9"/>
<name>A0A4Q9GGJ9_9HYPH</name>
<dbReference type="EC" id="3.1.4.4" evidence="5"/>
<evidence type="ECO:0000256" key="2">
    <source>
        <dbReference type="ARBA" id="ARBA00003145"/>
    </source>
</evidence>
<dbReference type="GO" id="GO:0004630">
    <property type="term" value="F:phospholipase D activity"/>
    <property type="evidence" value="ECO:0007669"/>
    <property type="project" value="UniProtKB-EC"/>
</dbReference>
<comment type="caution">
    <text evidence="13">The sequence shown here is derived from an EMBL/GenBank/DDBJ whole genome shotgun (WGS) entry which is preliminary data.</text>
</comment>
<evidence type="ECO:0000256" key="4">
    <source>
        <dbReference type="ARBA" id="ARBA00008664"/>
    </source>
</evidence>
<dbReference type="Gene3D" id="3.30.870.10">
    <property type="entry name" value="Endonuclease Chain A"/>
    <property type="match status" value="1"/>
</dbReference>
<comment type="catalytic activity">
    <reaction evidence="1">
        <text>a 1,2-diacyl-sn-glycero-3-phosphocholine + H2O = a 1,2-diacyl-sn-glycero-3-phosphate + choline + H(+)</text>
        <dbReference type="Rhea" id="RHEA:14445"/>
        <dbReference type="ChEBI" id="CHEBI:15354"/>
        <dbReference type="ChEBI" id="CHEBI:15377"/>
        <dbReference type="ChEBI" id="CHEBI:15378"/>
        <dbReference type="ChEBI" id="CHEBI:57643"/>
        <dbReference type="ChEBI" id="CHEBI:58608"/>
        <dbReference type="EC" id="3.1.4.4"/>
    </reaction>
</comment>
<protein>
    <recommendedName>
        <fullName evidence="6">Phospholipase D</fullName>
        <ecNumber evidence="5">3.1.4.4</ecNumber>
    </recommendedName>
    <alternativeName>
        <fullName evidence="11">Choline phosphatase</fullName>
    </alternativeName>
</protein>
<proteinExistence type="inferred from homology"/>
<evidence type="ECO:0000256" key="6">
    <source>
        <dbReference type="ARBA" id="ARBA00018392"/>
    </source>
</evidence>
<organism evidence="13 14">
    <name type="scientific">Hansschlegelia quercus</name>
    <dbReference type="NCBI Taxonomy" id="2528245"/>
    <lineage>
        <taxon>Bacteria</taxon>
        <taxon>Pseudomonadati</taxon>
        <taxon>Pseudomonadota</taxon>
        <taxon>Alphaproteobacteria</taxon>
        <taxon>Hyphomicrobiales</taxon>
        <taxon>Methylopilaceae</taxon>
        <taxon>Hansschlegelia</taxon>
    </lineage>
</organism>
<dbReference type="GO" id="GO:0006793">
    <property type="term" value="P:phosphorus metabolic process"/>
    <property type="evidence" value="ECO:0007669"/>
    <property type="project" value="UniProtKB-ARBA"/>
</dbReference>
<evidence type="ECO:0000313" key="13">
    <source>
        <dbReference type="EMBL" id="TBN48016.1"/>
    </source>
</evidence>
<dbReference type="Proteomes" id="UP000291613">
    <property type="component" value="Unassembled WGS sequence"/>
</dbReference>
<evidence type="ECO:0000256" key="9">
    <source>
        <dbReference type="ARBA" id="ARBA00022963"/>
    </source>
</evidence>
<keyword evidence="14" id="KW-1185">Reference proteome</keyword>
<dbReference type="GO" id="GO:0005576">
    <property type="term" value="C:extracellular region"/>
    <property type="evidence" value="ECO:0007669"/>
    <property type="project" value="UniProtKB-SubCell"/>
</dbReference>
<comment type="similarity">
    <text evidence="4">Belongs to the phospholipase D family.</text>
</comment>
<feature type="domain" description="PLD phosphodiesterase" evidence="12">
    <location>
        <begin position="14"/>
        <end position="41"/>
    </location>
</feature>
<dbReference type="PROSITE" id="PS50035">
    <property type="entry name" value="PLD"/>
    <property type="match status" value="1"/>
</dbReference>
<dbReference type="PANTHER" id="PTHR43856">
    <property type="entry name" value="CARDIOLIPIN HYDROLASE"/>
    <property type="match status" value="1"/>
</dbReference>
<sequence length="101" mass="11188">MLVAGGIPVFIDKSAGVAHNKVMIFDRRAVTTGSYNFTYNADKRNAENLLLIEDYPSLVEAYLRNWKSRLTVSKHAIVGQRAPTTMSPTKTITDRAFAAGR</sequence>
<evidence type="ECO:0000256" key="10">
    <source>
        <dbReference type="ARBA" id="ARBA00023098"/>
    </source>
</evidence>
<reference evidence="13 14" key="1">
    <citation type="submission" date="2019-02" db="EMBL/GenBank/DDBJ databases">
        <title>Hansschlegelia quercus sp. nov., a novel methylotrophic bacterium from buds of oak (Quercus robur L.).</title>
        <authorList>
            <person name="Agafonova N.V."/>
            <person name="Kaparullina E.N."/>
            <person name="Grouzdev D.S."/>
            <person name="Doronina N.V."/>
        </authorList>
    </citation>
    <scope>NUCLEOTIDE SEQUENCE [LARGE SCALE GENOMIC DNA]</scope>
    <source>
        <strain evidence="13 14">Dub</strain>
    </source>
</reference>
<evidence type="ECO:0000259" key="12">
    <source>
        <dbReference type="PROSITE" id="PS50035"/>
    </source>
</evidence>
<dbReference type="PANTHER" id="PTHR43856:SF1">
    <property type="entry name" value="MITOCHONDRIAL CARDIOLIPIN HYDROLASE"/>
    <property type="match status" value="1"/>
</dbReference>
<dbReference type="GO" id="GO:0016042">
    <property type="term" value="P:lipid catabolic process"/>
    <property type="evidence" value="ECO:0007669"/>
    <property type="project" value="UniProtKB-KW"/>
</dbReference>
<evidence type="ECO:0000256" key="8">
    <source>
        <dbReference type="ARBA" id="ARBA00022801"/>
    </source>
</evidence>
<dbReference type="InterPro" id="IPR001736">
    <property type="entry name" value="PLipase_D/transphosphatidylase"/>
</dbReference>
<comment type="function">
    <text evidence="2">Could be a virulence factor.</text>
</comment>
<evidence type="ECO:0000256" key="11">
    <source>
        <dbReference type="ARBA" id="ARBA00029594"/>
    </source>
</evidence>
<keyword evidence="8" id="KW-0378">Hydrolase</keyword>
<dbReference type="InterPro" id="IPR051406">
    <property type="entry name" value="PLD_domain"/>
</dbReference>
<dbReference type="OrthoDB" id="9789376at2"/>
<comment type="subcellular location">
    <subcellularLocation>
        <location evidence="3">Secreted</location>
    </subcellularLocation>
</comment>
<evidence type="ECO:0000313" key="14">
    <source>
        <dbReference type="Proteomes" id="UP000291613"/>
    </source>
</evidence>